<keyword evidence="5" id="KW-1185">Reference proteome</keyword>
<dbReference type="SUPFAM" id="SSF47473">
    <property type="entry name" value="EF-hand"/>
    <property type="match status" value="1"/>
</dbReference>
<dbReference type="STRING" id="1169540.A0A0G4EHQ6"/>
<evidence type="ECO:0000313" key="4">
    <source>
        <dbReference type="EMBL" id="CEL95513.1"/>
    </source>
</evidence>
<dbReference type="GO" id="GO:0043226">
    <property type="term" value="C:organelle"/>
    <property type="evidence" value="ECO:0007669"/>
    <property type="project" value="UniProtKB-ARBA"/>
</dbReference>
<dbReference type="AlphaFoldDB" id="A0A0G4EHQ6"/>
<evidence type="ECO:0000259" key="3">
    <source>
        <dbReference type="PROSITE" id="PS50222"/>
    </source>
</evidence>
<dbReference type="VEuPathDB" id="CryptoDB:Vbra_11943"/>
<organism evidence="4 5">
    <name type="scientific">Vitrella brassicaformis (strain CCMP3155)</name>
    <dbReference type="NCBI Taxonomy" id="1169540"/>
    <lineage>
        <taxon>Eukaryota</taxon>
        <taxon>Sar</taxon>
        <taxon>Alveolata</taxon>
        <taxon>Colpodellida</taxon>
        <taxon>Vitrellaceae</taxon>
        <taxon>Vitrella</taxon>
    </lineage>
</organism>
<dbReference type="PANTHER" id="PTHR46763:SF1">
    <property type="entry name" value="DYNEIN REGULATORY COMPLEX PROTEIN 8"/>
    <property type="match status" value="1"/>
</dbReference>
<feature type="domain" description="EF-hand" evidence="3">
    <location>
        <begin position="93"/>
        <end position="128"/>
    </location>
</feature>
<dbReference type="InterPro" id="IPR011992">
    <property type="entry name" value="EF-hand-dom_pair"/>
</dbReference>
<accession>A0A0G4EHQ6</accession>
<dbReference type="GO" id="GO:0005509">
    <property type="term" value="F:calcium ion binding"/>
    <property type="evidence" value="ECO:0007669"/>
    <property type="project" value="InterPro"/>
</dbReference>
<proteinExistence type="inferred from homology"/>
<dbReference type="OrthoDB" id="10260307at2759"/>
<dbReference type="PROSITE" id="PS50222">
    <property type="entry name" value="EF_HAND_2"/>
    <property type="match status" value="1"/>
</dbReference>
<name>A0A0G4EHQ6_VITBC</name>
<dbReference type="FunFam" id="1.10.238.10:FF:000178">
    <property type="entry name" value="Calmodulin-2 A"/>
    <property type="match status" value="1"/>
</dbReference>
<sequence length="188" mass="21497">MEEQGERLTRLRSIIKEAFSYFDKVGINTVFQEEVGTIMRYLGQFPDEMEVADLLRDMQDEGVGGPSGSNVVPYDAFEKMMLRCLLQKRFDPDDEDNLLSAFRVLDPEGRGYIEVDQMKRYLASGSSALREKEMSEFVDFAVDKEQGEAARIYYDDYVAKLTSFVDRHIENLYKDAKAPALDKSAQGN</sequence>
<dbReference type="PhylomeDB" id="A0A0G4EHQ6"/>
<dbReference type="InterPro" id="IPR002048">
    <property type="entry name" value="EF_hand_dom"/>
</dbReference>
<reference evidence="4 5" key="1">
    <citation type="submission" date="2014-11" db="EMBL/GenBank/DDBJ databases">
        <authorList>
            <person name="Zhu J."/>
            <person name="Qi W."/>
            <person name="Song R."/>
        </authorList>
    </citation>
    <scope>NUCLEOTIDE SEQUENCE [LARGE SCALE GENOMIC DNA]</scope>
</reference>
<evidence type="ECO:0000256" key="1">
    <source>
        <dbReference type="ARBA" id="ARBA00005253"/>
    </source>
</evidence>
<comment type="similarity">
    <text evidence="1">Belongs to the centrin family.</text>
</comment>
<gene>
    <name evidence="4" type="ORF">Vbra_11943</name>
</gene>
<dbReference type="InParanoid" id="A0A0G4EHQ6"/>
<dbReference type="PANTHER" id="PTHR46763">
    <property type="entry name" value="DYNEIN REGULATORY COMPLEX PROTEIN 8"/>
    <property type="match status" value="1"/>
</dbReference>
<dbReference type="EMBL" id="CDMY01000228">
    <property type="protein sequence ID" value="CEL95513.1"/>
    <property type="molecule type" value="Genomic_DNA"/>
</dbReference>
<protein>
    <recommendedName>
        <fullName evidence="3">EF-hand domain-containing protein</fullName>
    </recommendedName>
</protein>
<evidence type="ECO:0000256" key="2">
    <source>
        <dbReference type="ARBA" id="ARBA00022737"/>
    </source>
</evidence>
<dbReference type="Gene3D" id="1.10.238.10">
    <property type="entry name" value="EF-hand"/>
    <property type="match status" value="1"/>
</dbReference>
<keyword evidence="2" id="KW-0677">Repeat</keyword>
<evidence type="ECO:0000313" key="5">
    <source>
        <dbReference type="Proteomes" id="UP000041254"/>
    </source>
</evidence>
<dbReference type="Proteomes" id="UP000041254">
    <property type="component" value="Unassembled WGS sequence"/>
</dbReference>
<dbReference type="OMA" id="MTKEGEP"/>